<keyword evidence="4" id="KW-0507">mRNA processing</keyword>
<comment type="cofactor">
    <cofactor evidence="1">
        <name>Mg(2+)</name>
        <dbReference type="ChEBI" id="CHEBI:18420"/>
    </cofactor>
</comment>
<evidence type="ECO:0000256" key="5">
    <source>
        <dbReference type="ARBA" id="ARBA00022722"/>
    </source>
</evidence>
<evidence type="ECO:0000256" key="10">
    <source>
        <dbReference type="ARBA" id="ARBA00022946"/>
    </source>
</evidence>
<keyword evidence="6" id="KW-0479">Metal-binding</keyword>
<keyword evidence="3" id="KW-0597">Phosphoprotein</keyword>
<evidence type="ECO:0000313" key="17">
    <source>
        <dbReference type="Proteomes" id="UP000494163"/>
    </source>
</evidence>
<keyword evidence="5" id="KW-0540">Nuclease</keyword>
<evidence type="ECO:0000256" key="9">
    <source>
        <dbReference type="ARBA" id="ARBA00022842"/>
    </source>
</evidence>
<dbReference type="SMR" id="A0A0M4E975"/>
<dbReference type="Proteomes" id="UP000494163">
    <property type="component" value="Chromosome 3L"/>
</dbReference>
<accession>A0A0M4E975</accession>
<evidence type="ECO:0000256" key="11">
    <source>
        <dbReference type="ARBA" id="ARBA00023128"/>
    </source>
</evidence>
<evidence type="ECO:0000313" key="16">
    <source>
        <dbReference type="EMBL" id="ALC43591.1"/>
    </source>
</evidence>
<dbReference type="FunFam" id="3.60.10.10:FF:000018">
    <property type="entry name" value="2',5'-phosphodiesterase 12"/>
    <property type="match status" value="1"/>
</dbReference>
<feature type="domain" description="Endonuclease/exonuclease/phosphatase" evidence="14">
    <location>
        <begin position="283"/>
        <end position="567"/>
    </location>
</feature>
<keyword evidence="8" id="KW-0269">Exonuclease</keyword>
<comment type="subcellular location">
    <subcellularLocation>
        <location evidence="2">Mitochondrion matrix</location>
    </subcellularLocation>
</comment>
<name>A0A0M4E975_DROBS</name>
<keyword evidence="11" id="KW-0496">Mitochondrion</keyword>
<dbReference type="InterPro" id="IPR050410">
    <property type="entry name" value="CCR4/nocturin_mRNA_transcr"/>
</dbReference>
<dbReference type="PANTHER" id="PTHR12121">
    <property type="entry name" value="CARBON CATABOLITE REPRESSOR PROTEIN 4"/>
    <property type="match status" value="1"/>
</dbReference>
<dbReference type="Pfam" id="PF21171">
    <property type="entry name" value="PDE12-like_N"/>
    <property type="match status" value="1"/>
</dbReference>
<keyword evidence="7" id="KW-0378">Hydrolase</keyword>
<keyword evidence="17" id="KW-1185">Reference proteome</keyword>
<dbReference type="STRING" id="30019.A0A0M4E975"/>
<dbReference type="SUPFAM" id="SSF56219">
    <property type="entry name" value="DNase I-like"/>
    <property type="match status" value="1"/>
</dbReference>
<evidence type="ECO:0000256" key="7">
    <source>
        <dbReference type="ARBA" id="ARBA00022801"/>
    </source>
</evidence>
<evidence type="ECO:0000256" key="13">
    <source>
        <dbReference type="ARBA" id="ARBA00083541"/>
    </source>
</evidence>
<dbReference type="InterPro" id="IPR005135">
    <property type="entry name" value="Endo/exonuclease/phosphatase"/>
</dbReference>
<dbReference type="Gene3D" id="3.60.10.10">
    <property type="entry name" value="Endonuclease/exonuclease/phosphatase"/>
    <property type="match status" value="1"/>
</dbReference>
<dbReference type="Pfam" id="PF03372">
    <property type="entry name" value="Exo_endo_phos"/>
    <property type="match status" value="1"/>
</dbReference>
<evidence type="ECO:0000256" key="4">
    <source>
        <dbReference type="ARBA" id="ARBA00022664"/>
    </source>
</evidence>
<dbReference type="InterPro" id="IPR048821">
    <property type="entry name" value="PDE12-like_N"/>
</dbReference>
<evidence type="ECO:0000256" key="2">
    <source>
        <dbReference type="ARBA" id="ARBA00004305"/>
    </source>
</evidence>
<organism evidence="16 17">
    <name type="scientific">Drosophila busckii</name>
    <name type="common">Fruit fly</name>
    <dbReference type="NCBI Taxonomy" id="30019"/>
    <lineage>
        <taxon>Eukaryota</taxon>
        <taxon>Metazoa</taxon>
        <taxon>Ecdysozoa</taxon>
        <taxon>Arthropoda</taxon>
        <taxon>Hexapoda</taxon>
        <taxon>Insecta</taxon>
        <taxon>Pterygota</taxon>
        <taxon>Neoptera</taxon>
        <taxon>Endopterygota</taxon>
        <taxon>Diptera</taxon>
        <taxon>Brachycera</taxon>
        <taxon>Muscomorpha</taxon>
        <taxon>Ephydroidea</taxon>
        <taxon>Drosophilidae</taxon>
        <taxon>Drosophila</taxon>
    </lineage>
</organism>
<evidence type="ECO:0000259" key="15">
    <source>
        <dbReference type="Pfam" id="PF21171"/>
    </source>
</evidence>
<dbReference type="OrthoDB" id="412787at2759"/>
<dbReference type="InterPro" id="IPR036691">
    <property type="entry name" value="Endo/exonu/phosph_ase_sf"/>
</dbReference>
<gene>
    <name evidence="16" type="ORF">Dbus_chr3Lg757</name>
</gene>
<reference evidence="16 17" key="1">
    <citation type="submission" date="2015-08" db="EMBL/GenBank/DDBJ databases">
        <title>Ancestral chromatin configuration constrains chromatin evolution on differentiating sex chromosomes in Drosophila.</title>
        <authorList>
            <person name="Zhou Q."/>
            <person name="Bachtrog D."/>
        </authorList>
    </citation>
    <scope>NUCLEOTIDE SEQUENCE [LARGE SCALE GENOMIC DNA]</scope>
    <source>
        <tissue evidence="16">Whole larvae</tissue>
    </source>
</reference>
<dbReference type="GO" id="GO:0004535">
    <property type="term" value="F:poly(A)-specific ribonuclease activity"/>
    <property type="evidence" value="ECO:0007669"/>
    <property type="project" value="UniProtKB-ARBA"/>
</dbReference>
<evidence type="ECO:0000256" key="1">
    <source>
        <dbReference type="ARBA" id="ARBA00001946"/>
    </source>
</evidence>
<evidence type="ECO:0000256" key="6">
    <source>
        <dbReference type="ARBA" id="ARBA00022723"/>
    </source>
</evidence>
<sequence>MDKVYFRNAENTNELHITFHYTNKELRVDRDFNFCRRLDENVDEAISRIRSNVEKEFNKRNKKKKNKQCSESPTAVVEIPTEIIVELQRNDSADRITDITFGELLVNKAQGLKLQVIDKTFEIVLNQPWIAALQLPNSMMAGYLVYPFKLDLLFASREHCRGEWYRAVMPPGGVFNERTIWEACGEGLIYQVQPSDIDHHLKLVVTPRNEHGESGPTAEYISKKAVQAGPGQCPFELRHAFTSAPLSDPNAIRVVSYNLLADYYADGEYARKTLFPYCASHAMDIDYRKQLFIKELLGYNADLLCLQEVDVKIFDYDLSPVLEQLPHHFRGIMTPKGSCAEGLALFYRASRFELLNNFDLHLGDNISSLPIFASLWNKIKHNEQLAKRICERSTTLQLSLLKLTNSERYVLVANTHLYFHPDADHIRLLQIGFSLIFVEHIYKQAIKEHNIENPHNIGLLFCGDFNSVPECGIYKLMTEQLVDSSFIDWSSNVEEAVKNVDLTQPFNMTSACGTPEFTNYTTLFAACLDYIFYQNDCFEVVQSVPLPTTEQLRAHEAIPSIVCPSDHVALVADLAFKNIR</sequence>
<protein>
    <recommendedName>
        <fullName evidence="12">2',5'-phosphodiesterase 12</fullName>
    </recommendedName>
    <alternativeName>
        <fullName evidence="13">Mitochondrial deadenylase</fullName>
    </alternativeName>
</protein>
<dbReference type="GO" id="GO:0006397">
    <property type="term" value="P:mRNA processing"/>
    <property type="evidence" value="ECO:0007669"/>
    <property type="project" value="UniProtKB-KW"/>
</dbReference>
<dbReference type="GO" id="GO:0046872">
    <property type="term" value="F:metal ion binding"/>
    <property type="evidence" value="ECO:0007669"/>
    <property type="project" value="UniProtKB-KW"/>
</dbReference>
<dbReference type="PANTHER" id="PTHR12121:SF37">
    <property type="entry name" value="2',5'-PHOSPHODIESTERASE 12"/>
    <property type="match status" value="1"/>
</dbReference>
<dbReference type="OMA" id="FRLKSAC"/>
<dbReference type="GO" id="GO:0000288">
    <property type="term" value="P:nuclear-transcribed mRNA catabolic process, deadenylation-dependent decay"/>
    <property type="evidence" value="ECO:0007669"/>
    <property type="project" value="TreeGrafter"/>
</dbReference>
<proteinExistence type="predicted"/>
<evidence type="ECO:0000256" key="8">
    <source>
        <dbReference type="ARBA" id="ARBA00022839"/>
    </source>
</evidence>
<dbReference type="EMBL" id="CP012525">
    <property type="protein sequence ID" value="ALC43591.1"/>
    <property type="molecule type" value="Genomic_DNA"/>
</dbReference>
<keyword evidence="10" id="KW-0809">Transit peptide</keyword>
<dbReference type="AlphaFoldDB" id="A0A0M4E975"/>
<evidence type="ECO:0000256" key="3">
    <source>
        <dbReference type="ARBA" id="ARBA00022553"/>
    </source>
</evidence>
<feature type="domain" description="2',5'-phosphodiesterase 12-like N-terminal" evidence="15">
    <location>
        <begin position="128"/>
        <end position="222"/>
    </location>
</feature>
<dbReference type="GO" id="GO:0005759">
    <property type="term" value="C:mitochondrial matrix"/>
    <property type="evidence" value="ECO:0007669"/>
    <property type="project" value="UniProtKB-SubCell"/>
</dbReference>
<keyword evidence="9" id="KW-0460">Magnesium</keyword>
<evidence type="ECO:0000259" key="14">
    <source>
        <dbReference type="Pfam" id="PF03372"/>
    </source>
</evidence>
<evidence type="ECO:0000256" key="12">
    <source>
        <dbReference type="ARBA" id="ARBA00072755"/>
    </source>
</evidence>